<feature type="compositionally biased region" description="Basic residues" evidence="1">
    <location>
        <begin position="16"/>
        <end position="29"/>
    </location>
</feature>
<sequence>MKCKGVSFFTEPEPKHPHKSGGRSNRKAPHARENPVRIESWYSRAKRPTPGPLVLVRPSRYPFFTRYPIYNFMYLLYNLPIQKVLRHPV</sequence>
<evidence type="ECO:0000256" key="1">
    <source>
        <dbReference type="SAM" id="MobiDB-lite"/>
    </source>
</evidence>
<comment type="caution">
    <text evidence="2">The sequence shown here is derived from an EMBL/GenBank/DDBJ whole genome shotgun (WGS) entry which is preliminary data.</text>
</comment>
<feature type="region of interest" description="Disordered" evidence="1">
    <location>
        <begin position="1"/>
        <end position="33"/>
    </location>
</feature>
<evidence type="ECO:0000313" key="3">
    <source>
        <dbReference type="Proteomes" id="UP001227192"/>
    </source>
</evidence>
<proteinExistence type="predicted"/>
<name>A0AAI9X900_PENTH</name>
<keyword evidence="3" id="KW-1185">Reference proteome</keyword>
<protein>
    <submittedName>
        <fullName evidence="2">Uncharacterized protein</fullName>
    </submittedName>
</protein>
<reference evidence="2" key="2">
    <citation type="journal article" date="2016" name="Fungal Biol.">
        <title>Ochratoxin A production by Penicillium thymicola.</title>
        <authorList>
            <person name="Nguyen H.D.T."/>
            <person name="McMullin D.R."/>
            <person name="Ponomareva E."/>
            <person name="Riley R."/>
            <person name="Pomraning K.R."/>
            <person name="Baker S.E."/>
            <person name="Seifert K.A."/>
        </authorList>
    </citation>
    <scope>NUCLEOTIDE SEQUENCE</scope>
    <source>
        <strain evidence="2">DAOM 180753</strain>
    </source>
</reference>
<accession>A0AAI9X900</accession>
<feature type="non-terminal residue" evidence="2">
    <location>
        <position position="89"/>
    </location>
</feature>
<reference evidence="2" key="1">
    <citation type="submission" date="2015-06" db="EMBL/GenBank/DDBJ databases">
        <authorList>
            <person name="Nguyen H."/>
        </authorList>
    </citation>
    <scope>NUCLEOTIDE SEQUENCE</scope>
    <source>
        <strain evidence="2">DAOM 180753</strain>
    </source>
</reference>
<organism evidence="2 3">
    <name type="scientific">Penicillium thymicola</name>
    <dbReference type="NCBI Taxonomy" id="293382"/>
    <lineage>
        <taxon>Eukaryota</taxon>
        <taxon>Fungi</taxon>
        <taxon>Dikarya</taxon>
        <taxon>Ascomycota</taxon>
        <taxon>Pezizomycotina</taxon>
        <taxon>Eurotiomycetes</taxon>
        <taxon>Eurotiomycetidae</taxon>
        <taxon>Eurotiales</taxon>
        <taxon>Aspergillaceae</taxon>
        <taxon>Penicillium</taxon>
    </lineage>
</organism>
<dbReference type="EMBL" id="LACB01000126">
    <property type="protein sequence ID" value="KAJ9488202.1"/>
    <property type="molecule type" value="Genomic_DNA"/>
</dbReference>
<dbReference type="Proteomes" id="UP001227192">
    <property type="component" value="Unassembled WGS sequence"/>
</dbReference>
<evidence type="ECO:0000313" key="2">
    <source>
        <dbReference type="EMBL" id="KAJ9488202.1"/>
    </source>
</evidence>
<gene>
    <name evidence="2" type="ORF">VN97_g5105</name>
</gene>
<dbReference type="AlphaFoldDB" id="A0AAI9X900"/>